<comment type="catalytic activity">
    <reaction evidence="10 11">
        <text>L-serine = pyruvate + NH4(+)</text>
        <dbReference type="Rhea" id="RHEA:19169"/>
        <dbReference type="ChEBI" id="CHEBI:15361"/>
        <dbReference type="ChEBI" id="CHEBI:28938"/>
        <dbReference type="ChEBI" id="CHEBI:33384"/>
        <dbReference type="EC" id="4.3.1.17"/>
    </reaction>
</comment>
<keyword evidence="5 11" id="KW-0004">4Fe-4S</keyword>
<dbReference type="InterPro" id="IPR005130">
    <property type="entry name" value="Ser_deHydtase-like_asu"/>
</dbReference>
<dbReference type="GO" id="GO:0046872">
    <property type="term" value="F:metal ion binding"/>
    <property type="evidence" value="ECO:0007669"/>
    <property type="project" value="UniProtKB-KW"/>
</dbReference>
<organism evidence="14 15">
    <name type="scientific">Rhodobacter capsulatus</name>
    <name type="common">Rhodopseudomonas capsulata</name>
    <dbReference type="NCBI Taxonomy" id="1061"/>
    <lineage>
        <taxon>Bacteria</taxon>
        <taxon>Pseudomonadati</taxon>
        <taxon>Pseudomonadota</taxon>
        <taxon>Alphaproteobacteria</taxon>
        <taxon>Rhodobacterales</taxon>
        <taxon>Rhodobacter group</taxon>
        <taxon>Rhodobacter</taxon>
    </lineage>
</organism>
<dbReference type="InterPro" id="IPR051318">
    <property type="entry name" value="Fe-S_L-Ser"/>
</dbReference>
<evidence type="ECO:0000256" key="8">
    <source>
        <dbReference type="ARBA" id="ARBA00023014"/>
    </source>
</evidence>
<feature type="domain" description="Serine dehydratase-like alpha subunit" evidence="12">
    <location>
        <begin position="189"/>
        <end position="453"/>
    </location>
</feature>
<dbReference type="AlphaFoldDB" id="A0A1G7CKS2"/>
<feature type="domain" description="Serine dehydratase beta chain" evidence="13">
    <location>
        <begin position="4"/>
        <end position="155"/>
    </location>
</feature>
<gene>
    <name evidence="14" type="ORF">SAMN04244550_00305</name>
</gene>
<dbReference type="OrthoDB" id="9805537at2"/>
<evidence type="ECO:0000313" key="15">
    <source>
        <dbReference type="Proteomes" id="UP000183812"/>
    </source>
</evidence>
<evidence type="ECO:0000256" key="11">
    <source>
        <dbReference type="RuleBase" id="RU366059"/>
    </source>
</evidence>
<dbReference type="PANTHER" id="PTHR30182:SF1">
    <property type="entry name" value="L-SERINE DEHYDRATASE 1"/>
    <property type="match status" value="1"/>
</dbReference>
<dbReference type="InterPro" id="IPR005131">
    <property type="entry name" value="Ser_deHydtase_bsu"/>
</dbReference>
<dbReference type="NCBIfam" id="TIGR00720">
    <property type="entry name" value="sda_mono"/>
    <property type="match status" value="1"/>
</dbReference>
<dbReference type="Gene3D" id="3.30.1330.90">
    <property type="entry name" value="D-3-phosphoglycerate dehydrogenase, domain 3"/>
    <property type="match status" value="1"/>
</dbReference>
<keyword evidence="4 11" id="KW-0312">Gluconeogenesis</keyword>
<dbReference type="Pfam" id="PF03313">
    <property type="entry name" value="SDH_alpha"/>
    <property type="match status" value="1"/>
</dbReference>
<keyword evidence="7 11" id="KW-0408">Iron</keyword>
<sequence length="459" mass="48206">MFLSVFDIFKVGVGPSSSHTMGPMVAGGRFLDMLRASPFHPRHLRVRLYGSLAFTGKGHATDRATILGLAGFLPESYEAEKAEAALAANRETHMLTPPGLAPLQFDPEHDLIFDYGHPLPGHANGMVIEARDAEGDVILRETFYSIGGGFVLTEAEHAAVDDKALSAPSPVPYPFRSAEEMLAMAQASGLAIAQMKRRNERRFRSDAEIEAGLSRVWQVMNDCLTRGLGTDGVLPGGLKVKRRAKAIHAALEAERGLNLVAPHTINDWISCYAMAVNEENAAGGQVVTAPTNGAAGVVPAVIRYWLDHVPGASGSQVGDFLLTAAAVGGIIKTNASISGAECGCQAEVGSAAAMAAAGLAAVLGGSPEQIENAAEIALEHHLGMTCDPVKGLVQVPCIERNGLGAIKAISAASLALRGDGTHFVPLDAAIETMRQTGRDMHEHYKETSLGGLAVNVPNC</sequence>
<keyword evidence="8 11" id="KW-0411">Iron-sulfur</keyword>
<name>A0A1G7CKS2_RHOCA</name>
<evidence type="ECO:0000256" key="7">
    <source>
        <dbReference type="ARBA" id="ARBA00023004"/>
    </source>
</evidence>
<evidence type="ECO:0000256" key="3">
    <source>
        <dbReference type="ARBA" id="ARBA00008636"/>
    </source>
</evidence>
<dbReference type="GO" id="GO:0003941">
    <property type="term" value="F:L-serine ammonia-lyase activity"/>
    <property type="evidence" value="ECO:0007669"/>
    <property type="project" value="UniProtKB-UniRule"/>
</dbReference>
<dbReference type="EC" id="4.3.1.17" evidence="11"/>
<protein>
    <recommendedName>
        <fullName evidence="11">L-serine dehydratase</fullName>
        <ecNumber evidence="11">4.3.1.17</ecNumber>
    </recommendedName>
</protein>
<keyword evidence="6 11" id="KW-0479">Metal-binding</keyword>
<evidence type="ECO:0000256" key="10">
    <source>
        <dbReference type="ARBA" id="ARBA00049406"/>
    </source>
</evidence>
<dbReference type="EMBL" id="FNAY01000001">
    <property type="protein sequence ID" value="SDE39952.1"/>
    <property type="molecule type" value="Genomic_DNA"/>
</dbReference>
<comment type="pathway">
    <text evidence="2">Carbohydrate biosynthesis; gluconeogenesis.</text>
</comment>
<dbReference type="GO" id="GO:0051539">
    <property type="term" value="F:4 iron, 4 sulfur cluster binding"/>
    <property type="evidence" value="ECO:0007669"/>
    <property type="project" value="UniProtKB-UniRule"/>
</dbReference>
<dbReference type="PANTHER" id="PTHR30182">
    <property type="entry name" value="L-SERINE DEHYDRATASE"/>
    <property type="match status" value="1"/>
</dbReference>
<evidence type="ECO:0000259" key="13">
    <source>
        <dbReference type="Pfam" id="PF03315"/>
    </source>
</evidence>
<comment type="similarity">
    <text evidence="3 11">Belongs to the iron-sulfur dependent L-serine dehydratase family.</text>
</comment>
<evidence type="ECO:0000256" key="1">
    <source>
        <dbReference type="ARBA" id="ARBA00001966"/>
    </source>
</evidence>
<evidence type="ECO:0000256" key="4">
    <source>
        <dbReference type="ARBA" id="ARBA00022432"/>
    </source>
</evidence>
<dbReference type="Pfam" id="PF03315">
    <property type="entry name" value="SDH_beta"/>
    <property type="match status" value="1"/>
</dbReference>
<dbReference type="SUPFAM" id="SSF143548">
    <property type="entry name" value="Serine metabolism enzymes domain"/>
    <property type="match status" value="1"/>
</dbReference>
<reference evidence="14 15" key="1">
    <citation type="submission" date="2016-10" db="EMBL/GenBank/DDBJ databases">
        <authorList>
            <person name="de Groot N.N."/>
        </authorList>
    </citation>
    <scope>NUCLEOTIDE SEQUENCE [LARGE SCALE GENOMIC DNA]</scope>
    <source>
        <strain evidence="15">DSM 938 / 37b4</strain>
    </source>
</reference>
<proteinExistence type="inferred from homology"/>
<evidence type="ECO:0000313" key="14">
    <source>
        <dbReference type="EMBL" id="SDE39952.1"/>
    </source>
</evidence>
<dbReference type="Proteomes" id="UP000183812">
    <property type="component" value="Unassembled WGS sequence"/>
</dbReference>
<dbReference type="InterPro" id="IPR029009">
    <property type="entry name" value="ASB_dom_sf"/>
</dbReference>
<comment type="cofactor">
    <cofactor evidence="1 11">
        <name>[4Fe-4S] cluster</name>
        <dbReference type="ChEBI" id="CHEBI:49883"/>
    </cofactor>
</comment>
<evidence type="ECO:0000259" key="12">
    <source>
        <dbReference type="Pfam" id="PF03313"/>
    </source>
</evidence>
<keyword evidence="9 11" id="KW-0456">Lyase</keyword>
<dbReference type="RefSeq" id="WP_074552533.1">
    <property type="nucleotide sequence ID" value="NZ_CP119563.1"/>
</dbReference>
<dbReference type="GO" id="GO:0006094">
    <property type="term" value="P:gluconeogenesis"/>
    <property type="evidence" value="ECO:0007669"/>
    <property type="project" value="UniProtKB-KW"/>
</dbReference>
<evidence type="ECO:0000256" key="2">
    <source>
        <dbReference type="ARBA" id="ARBA00004742"/>
    </source>
</evidence>
<evidence type="ECO:0000256" key="9">
    <source>
        <dbReference type="ARBA" id="ARBA00023239"/>
    </source>
</evidence>
<dbReference type="InterPro" id="IPR004644">
    <property type="entry name" value="Fe-S_L-Ser_mono"/>
</dbReference>
<evidence type="ECO:0000256" key="5">
    <source>
        <dbReference type="ARBA" id="ARBA00022485"/>
    </source>
</evidence>
<accession>A0A1G7CKS2</accession>
<evidence type="ECO:0000256" key="6">
    <source>
        <dbReference type="ARBA" id="ARBA00022723"/>
    </source>
</evidence>